<feature type="non-terminal residue" evidence="3">
    <location>
        <position position="229"/>
    </location>
</feature>
<evidence type="ECO:0000313" key="3">
    <source>
        <dbReference type="EMBL" id="CAH9109240.1"/>
    </source>
</evidence>
<dbReference type="Proteomes" id="UP001152484">
    <property type="component" value="Unassembled WGS sequence"/>
</dbReference>
<dbReference type="InterPro" id="IPR049163">
    <property type="entry name" value="Pif1-like_2B_dom"/>
</dbReference>
<dbReference type="PANTHER" id="PTHR23274:SF48">
    <property type="entry name" value="ATP-DEPENDENT DNA HELICASE"/>
    <property type="match status" value="1"/>
</dbReference>
<protein>
    <recommendedName>
        <fullName evidence="2">DNA helicase Pif1-like 2B domain-containing protein</fullName>
    </recommendedName>
</protein>
<sequence>MRLIGGNSVVLKSFADWILQIGDGVVGDDEDGESMIEIPQTFLAPFISNPIESIVSCTYPDILENGTNPSYLTSRAILAPTIEDVDMINNYMLSLNTSEEKIYLSSDLASSFDSEIKLLDEIHSLEILNGIRCSGVPAHEIRLKVGVPVMLMRNINFSSGLCNGTRLIVTRHGDNIIEAQILTETNDGKVYIPRLTLTPSGVRLTFMFQRRQLPLVVSYTMTVNKSQGQ</sequence>
<feature type="domain" description="DNA helicase Pif1-like 2B" evidence="2">
    <location>
        <begin position="126"/>
        <end position="171"/>
    </location>
</feature>
<name>A0A9P1EIK7_CUSEU</name>
<keyword evidence="4" id="KW-1185">Reference proteome</keyword>
<dbReference type="InterPro" id="IPR027417">
    <property type="entry name" value="P-loop_NTPase"/>
</dbReference>
<dbReference type="OrthoDB" id="1726813at2759"/>
<evidence type="ECO:0000313" key="4">
    <source>
        <dbReference type="Proteomes" id="UP001152484"/>
    </source>
</evidence>
<comment type="caution">
    <text evidence="3">The sequence shown here is derived from an EMBL/GenBank/DDBJ whole genome shotgun (WGS) entry which is preliminary data.</text>
</comment>
<proteinExistence type="predicted"/>
<dbReference type="GO" id="GO:0009536">
    <property type="term" value="C:plastid"/>
    <property type="evidence" value="ECO:0007669"/>
    <property type="project" value="UniProtKB-SubCell"/>
</dbReference>
<organism evidence="3 4">
    <name type="scientific">Cuscuta europaea</name>
    <name type="common">European dodder</name>
    <dbReference type="NCBI Taxonomy" id="41803"/>
    <lineage>
        <taxon>Eukaryota</taxon>
        <taxon>Viridiplantae</taxon>
        <taxon>Streptophyta</taxon>
        <taxon>Embryophyta</taxon>
        <taxon>Tracheophyta</taxon>
        <taxon>Spermatophyta</taxon>
        <taxon>Magnoliopsida</taxon>
        <taxon>eudicotyledons</taxon>
        <taxon>Gunneridae</taxon>
        <taxon>Pentapetalae</taxon>
        <taxon>asterids</taxon>
        <taxon>lamiids</taxon>
        <taxon>Solanales</taxon>
        <taxon>Convolvulaceae</taxon>
        <taxon>Cuscuteae</taxon>
        <taxon>Cuscuta</taxon>
        <taxon>Cuscuta subgen. Cuscuta</taxon>
    </lineage>
</organism>
<evidence type="ECO:0000256" key="1">
    <source>
        <dbReference type="ARBA" id="ARBA00004474"/>
    </source>
</evidence>
<reference evidence="3" key="1">
    <citation type="submission" date="2022-07" db="EMBL/GenBank/DDBJ databases">
        <authorList>
            <person name="Macas J."/>
            <person name="Novak P."/>
            <person name="Neumann P."/>
        </authorList>
    </citation>
    <scope>NUCLEOTIDE SEQUENCE</scope>
</reference>
<comment type="subcellular location">
    <subcellularLocation>
        <location evidence="1">Plastid</location>
    </subcellularLocation>
</comment>
<dbReference type="PANTHER" id="PTHR23274">
    <property type="entry name" value="DNA HELICASE-RELATED"/>
    <property type="match status" value="1"/>
</dbReference>
<dbReference type="GO" id="GO:0005657">
    <property type="term" value="C:replication fork"/>
    <property type="evidence" value="ECO:0007669"/>
    <property type="project" value="TreeGrafter"/>
</dbReference>
<dbReference type="Pfam" id="PF21530">
    <property type="entry name" value="Pif1_2B_dom"/>
    <property type="match status" value="1"/>
</dbReference>
<dbReference type="GO" id="GO:0006260">
    <property type="term" value="P:DNA replication"/>
    <property type="evidence" value="ECO:0007669"/>
    <property type="project" value="TreeGrafter"/>
</dbReference>
<gene>
    <name evidence="3" type="ORF">CEURO_LOCUS18424</name>
</gene>
<dbReference type="AlphaFoldDB" id="A0A9P1EIK7"/>
<accession>A0A9P1EIK7</accession>
<dbReference type="SUPFAM" id="SSF52540">
    <property type="entry name" value="P-loop containing nucleoside triphosphate hydrolases"/>
    <property type="match status" value="1"/>
</dbReference>
<dbReference type="EMBL" id="CAMAPE010000052">
    <property type="protein sequence ID" value="CAH9109240.1"/>
    <property type="molecule type" value="Genomic_DNA"/>
</dbReference>
<evidence type="ECO:0000259" key="2">
    <source>
        <dbReference type="Pfam" id="PF21530"/>
    </source>
</evidence>